<gene>
    <name evidence="3" type="ORF">G4L39_00680</name>
</gene>
<evidence type="ECO:0000313" key="3">
    <source>
        <dbReference type="EMBL" id="NGO37921.1"/>
    </source>
</evidence>
<evidence type="ECO:0000313" key="4">
    <source>
        <dbReference type="Proteomes" id="UP000477311"/>
    </source>
</evidence>
<comment type="caution">
    <text evidence="3">The sequence shown here is derived from an EMBL/GenBank/DDBJ whole genome shotgun (WGS) entry which is preliminary data.</text>
</comment>
<dbReference type="PRINTS" id="PR00813">
    <property type="entry name" value="BCTERIALGSPG"/>
</dbReference>
<dbReference type="RefSeq" id="WP_165105155.1">
    <property type="nucleotide sequence ID" value="NZ_JAAKYA010000004.1"/>
</dbReference>
<organism evidence="3 4">
    <name type="scientific">Limisphaera ngatamarikiensis</name>
    <dbReference type="NCBI Taxonomy" id="1324935"/>
    <lineage>
        <taxon>Bacteria</taxon>
        <taxon>Pseudomonadati</taxon>
        <taxon>Verrucomicrobiota</taxon>
        <taxon>Verrucomicrobiia</taxon>
        <taxon>Limisphaerales</taxon>
        <taxon>Limisphaeraceae</taxon>
        <taxon>Limisphaera</taxon>
    </lineage>
</organism>
<evidence type="ECO:0000256" key="2">
    <source>
        <dbReference type="SAM" id="Phobius"/>
    </source>
</evidence>
<dbReference type="SUPFAM" id="SSF54523">
    <property type="entry name" value="Pili subunits"/>
    <property type="match status" value="1"/>
</dbReference>
<dbReference type="InterPro" id="IPR000983">
    <property type="entry name" value="Bac_GSPG_pilin"/>
</dbReference>
<feature type="transmembrane region" description="Helical" evidence="2">
    <location>
        <begin position="12"/>
        <end position="31"/>
    </location>
</feature>
<dbReference type="PANTHER" id="PTHR30093">
    <property type="entry name" value="GENERAL SECRETION PATHWAY PROTEIN G"/>
    <property type="match status" value="1"/>
</dbReference>
<sequence>MKMRTRRRAGFTLVEIMIVVAIIGLLMAVAIPNLGRARRTTQAKVCVANLRMIQSAKQQWALENGKSDSDTPTEQDLLPYIENETFPRCPAGGTYTINPVGTYPTCSKASEGHAIGR</sequence>
<dbReference type="EMBL" id="JAAKYA010000004">
    <property type="protein sequence ID" value="NGO37921.1"/>
    <property type="molecule type" value="Genomic_DNA"/>
</dbReference>
<keyword evidence="2" id="KW-0472">Membrane</keyword>
<keyword evidence="1" id="KW-0488">Methylation</keyword>
<dbReference type="PROSITE" id="PS00409">
    <property type="entry name" value="PROKAR_NTER_METHYL"/>
    <property type="match status" value="1"/>
</dbReference>
<dbReference type="NCBIfam" id="TIGR02532">
    <property type="entry name" value="IV_pilin_GFxxxE"/>
    <property type="match status" value="1"/>
</dbReference>
<keyword evidence="4" id="KW-1185">Reference proteome</keyword>
<dbReference type="InterPro" id="IPR012902">
    <property type="entry name" value="N_methyl_site"/>
</dbReference>
<dbReference type="GO" id="GO:0015627">
    <property type="term" value="C:type II protein secretion system complex"/>
    <property type="evidence" value="ECO:0007669"/>
    <property type="project" value="InterPro"/>
</dbReference>
<dbReference type="Proteomes" id="UP000477311">
    <property type="component" value="Unassembled WGS sequence"/>
</dbReference>
<dbReference type="AlphaFoldDB" id="A0A6M1RRI9"/>
<dbReference type="Gene3D" id="3.30.700.10">
    <property type="entry name" value="Glycoprotein, Type 4 Pilin"/>
    <property type="match status" value="1"/>
</dbReference>
<dbReference type="Pfam" id="PF07963">
    <property type="entry name" value="N_methyl"/>
    <property type="match status" value="1"/>
</dbReference>
<reference evidence="3 4" key="1">
    <citation type="submission" date="2020-02" db="EMBL/GenBank/DDBJ databases">
        <title>Draft genome sequence of Limisphaera ngatamarikiensis NGM72.4T, a thermophilic Verrucomicrobia grouped in subdivision 3.</title>
        <authorList>
            <person name="Carere C.R."/>
            <person name="Steen J."/>
            <person name="Hugenholtz P."/>
            <person name="Stott M.B."/>
        </authorList>
    </citation>
    <scope>NUCLEOTIDE SEQUENCE [LARGE SCALE GENOMIC DNA]</scope>
    <source>
        <strain evidence="3 4">NGM72.4</strain>
    </source>
</reference>
<evidence type="ECO:0000256" key="1">
    <source>
        <dbReference type="ARBA" id="ARBA00022481"/>
    </source>
</evidence>
<proteinExistence type="predicted"/>
<name>A0A6M1RRI9_9BACT</name>
<dbReference type="GO" id="GO:0015628">
    <property type="term" value="P:protein secretion by the type II secretion system"/>
    <property type="evidence" value="ECO:0007669"/>
    <property type="project" value="InterPro"/>
</dbReference>
<keyword evidence="2" id="KW-1133">Transmembrane helix</keyword>
<protein>
    <submittedName>
        <fullName evidence="3">Prepilin-type N-terminal cleavage/methylation domain-containing protein</fullName>
    </submittedName>
</protein>
<accession>A0A6M1RRI9</accession>
<dbReference type="InterPro" id="IPR045584">
    <property type="entry name" value="Pilin-like"/>
</dbReference>
<keyword evidence="2" id="KW-0812">Transmembrane</keyword>